<evidence type="ECO:0000313" key="5">
    <source>
        <dbReference type="Proteomes" id="UP000542210"/>
    </source>
</evidence>
<feature type="region of interest" description="Disordered" evidence="1">
    <location>
        <begin position="24"/>
        <end position="49"/>
    </location>
</feature>
<feature type="compositionally biased region" description="Low complexity" evidence="1">
    <location>
        <begin position="31"/>
        <end position="49"/>
    </location>
</feature>
<feature type="signal peptide" evidence="3">
    <location>
        <begin position="1"/>
        <end position="23"/>
    </location>
</feature>
<dbReference type="AlphaFoldDB" id="A0A7W7G8B6"/>
<keyword evidence="2" id="KW-1133">Transmembrane helix</keyword>
<evidence type="ECO:0000256" key="2">
    <source>
        <dbReference type="SAM" id="Phobius"/>
    </source>
</evidence>
<evidence type="ECO:0000313" key="4">
    <source>
        <dbReference type="EMBL" id="MBB4701588.1"/>
    </source>
</evidence>
<feature type="transmembrane region" description="Helical" evidence="2">
    <location>
        <begin position="241"/>
        <end position="260"/>
    </location>
</feature>
<comment type="caution">
    <text evidence="4">The sequence shown here is derived from an EMBL/GenBank/DDBJ whole genome shotgun (WGS) entry which is preliminary data.</text>
</comment>
<proteinExistence type="predicted"/>
<name>A0A7W7G8B6_9ACTN</name>
<protein>
    <submittedName>
        <fullName evidence="4">Uncharacterized protein</fullName>
    </submittedName>
</protein>
<organism evidence="4 5">
    <name type="scientific">Sphaerisporangium siamense</name>
    <dbReference type="NCBI Taxonomy" id="795645"/>
    <lineage>
        <taxon>Bacteria</taxon>
        <taxon>Bacillati</taxon>
        <taxon>Actinomycetota</taxon>
        <taxon>Actinomycetes</taxon>
        <taxon>Streptosporangiales</taxon>
        <taxon>Streptosporangiaceae</taxon>
        <taxon>Sphaerisporangium</taxon>
    </lineage>
</organism>
<gene>
    <name evidence="4" type="ORF">BJ982_003132</name>
</gene>
<keyword evidence="2" id="KW-0472">Membrane</keyword>
<reference evidence="4 5" key="1">
    <citation type="submission" date="2020-08" db="EMBL/GenBank/DDBJ databases">
        <title>Sequencing the genomes of 1000 actinobacteria strains.</title>
        <authorList>
            <person name="Klenk H.-P."/>
        </authorList>
    </citation>
    <scope>NUCLEOTIDE SEQUENCE [LARGE SCALE GENOMIC DNA]</scope>
    <source>
        <strain evidence="4 5">DSM 45784</strain>
    </source>
</reference>
<keyword evidence="2" id="KW-0812">Transmembrane</keyword>
<sequence>MKLIASAAVLAALFLSVPSAAMAEPGPPAQAPAAGSSAQPAVPAAPGPDDLAAAKAAAANARDTVGRFFATKGRQAKTQVAPMAAQVDGPTVAVNDLNPDFVAGRSPQIARFSFLATQANASDGQTASVWTTRAPSGGWVVTNIASGADEQRYAAQPGTVFREPQINAWYALRDGRVVPLNPEATQSIGAAGIAAADYQRLVRQRYAAKLPGSAYARDGYAGGYGSSSQGHGTAPRAATTFPLAAGGAVLVFALGTIGLLRRRAT</sequence>
<feature type="chain" id="PRO_5031350524" evidence="3">
    <location>
        <begin position="24"/>
        <end position="265"/>
    </location>
</feature>
<keyword evidence="5" id="KW-1185">Reference proteome</keyword>
<keyword evidence="3" id="KW-0732">Signal</keyword>
<dbReference type="EMBL" id="JACHND010000001">
    <property type="protein sequence ID" value="MBB4701588.1"/>
    <property type="molecule type" value="Genomic_DNA"/>
</dbReference>
<accession>A0A7W7G8B6</accession>
<dbReference type="Proteomes" id="UP000542210">
    <property type="component" value="Unassembled WGS sequence"/>
</dbReference>
<evidence type="ECO:0000256" key="1">
    <source>
        <dbReference type="SAM" id="MobiDB-lite"/>
    </source>
</evidence>
<dbReference type="RefSeq" id="WP_184880754.1">
    <property type="nucleotide sequence ID" value="NZ_BOOV01000016.1"/>
</dbReference>
<evidence type="ECO:0000256" key="3">
    <source>
        <dbReference type="SAM" id="SignalP"/>
    </source>
</evidence>